<dbReference type="PROSITE" id="PS50127">
    <property type="entry name" value="UBC_2"/>
    <property type="match status" value="1"/>
</dbReference>
<keyword evidence="5" id="KW-1185">Reference proteome</keyword>
<evidence type="ECO:0000259" key="3">
    <source>
        <dbReference type="PROSITE" id="PS50127"/>
    </source>
</evidence>
<evidence type="ECO:0000256" key="1">
    <source>
        <dbReference type="ARBA" id="ARBA00022786"/>
    </source>
</evidence>
<dbReference type="InterPro" id="IPR000608">
    <property type="entry name" value="UBC"/>
</dbReference>
<evidence type="ECO:0000313" key="5">
    <source>
        <dbReference type="Proteomes" id="UP001445335"/>
    </source>
</evidence>
<feature type="domain" description="UBC core" evidence="3">
    <location>
        <begin position="11"/>
        <end position="144"/>
    </location>
</feature>
<dbReference type="PANTHER" id="PTHR24068">
    <property type="entry name" value="UBIQUITIN-CONJUGATING ENZYME E2"/>
    <property type="match status" value="1"/>
</dbReference>
<accession>A0AAW1SIN3</accession>
<name>A0AAW1SIN3_9CHLO</name>
<dbReference type="Proteomes" id="UP001445335">
    <property type="component" value="Unassembled WGS sequence"/>
</dbReference>
<dbReference type="AlphaFoldDB" id="A0AAW1SIN3"/>
<protein>
    <recommendedName>
        <fullName evidence="3">UBC core domain-containing protein</fullName>
    </recommendedName>
</protein>
<reference evidence="4 5" key="1">
    <citation type="journal article" date="2024" name="Nat. Commun.">
        <title>Phylogenomics reveals the evolutionary origins of lichenization in chlorophyte algae.</title>
        <authorList>
            <person name="Puginier C."/>
            <person name="Libourel C."/>
            <person name="Otte J."/>
            <person name="Skaloud P."/>
            <person name="Haon M."/>
            <person name="Grisel S."/>
            <person name="Petersen M."/>
            <person name="Berrin J.G."/>
            <person name="Delaux P.M."/>
            <person name="Dal Grande F."/>
            <person name="Keller J."/>
        </authorList>
    </citation>
    <scope>NUCLEOTIDE SEQUENCE [LARGE SCALE GENOMIC DNA]</scope>
    <source>
        <strain evidence="4 5">SAG 245.80</strain>
    </source>
</reference>
<feature type="region of interest" description="Disordered" evidence="2">
    <location>
        <begin position="125"/>
        <end position="144"/>
    </location>
</feature>
<gene>
    <name evidence="4" type="ORF">WJX81_000234</name>
</gene>
<dbReference type="EMBL" id="JALJOU010000001">
    <property type="protein sequence ID" value="KAK9846263.1"/>
    <property type="molecule type" value="Genomic_DNA"/>
</dbReference>
<sequence length="144" mass="16295">MANSGASVVVPRNFRLLEELEKGEKGIGDGTVSYGMEDGDDMLMRNWTGTIIGPQNTVHDGRIYTLKMSCGQMYPEQAPKVRFQTRINMSCVAADGTVDPRHFHTLGHWSREKTMETILIDVRKEMQQSHNRKLPQPPEGTRYS</sequence>
<proteinExistence type="predicted"/>
<evidence type="ECO:0000256" key="2">
    <source>
        <dbReference type="SAM" id="MobiDB-lite"/>
    </source>
</evidence>
<dbReference type="Pfam" id="PF00179">
    <property type="entry name" value="UQ_con"/>
    <property type="match status" value="1"/>
</dbReference>
<dbReference type="SMART" id="SM00212">
    <property type="entry name" value="UBCc"/>
    <property type="match status" value="1"/>
</dbReference>
<dbReference type="InterPro" id="IPR016135">
    <property type="entry name" value="UBQ-conjugating_enzyme/RWD"/>
</dbReference>
<comment type="caution">
    <text evidence="4">The sequence shown here is derived from an EMBL/GenBank/DDBJ whole genome shotgun (WGS) entry which is preliminary data.</text>
</comment>
<organism evidence="4 5">
    <name type="scientific">Elliptochloris bilobata</name>
    <dbReference type="NCBI Taxonomy" id="381761"/>
    <lineage>
        <taxon>Eukaryota</taxon>
        <taxon>Viridiplantae</taxon>
        <taxon>Chlorophyta</taxon>
        <taxon>core chlorophytes</taxon>
        <taxon>Trebouxiophyceae</taxon>
        <taxon>Trebouxiophyceae incertae sedis</taxon>
        <taxon>Elliptochloris clade</taxon>
        <taxon>Elliptochloris</taxon>
    </lineage>
</organism>
<keyword evidence="1" id="KW-0833">Ubl conjugation pathway</keyword>
<dbReference type="Gene3D" id="3.10.110.10">
    <property type="entry name" value="Ubiquitin Conjugating Enzyme"/>
    <property type="match status" value="1"/>
</dbReference>
<evidence type="ECO:0000313" key="4">
    <source>
        <dbReference type="EMBL" id="KAK9846263.1"/>
    </source>
</evidence>
<dbReference type="FunFam" id="3.10.110.10:FF:000026">
    <property type="entry name" value="Ubiquitin-conjugating enzyme E2 variant"/>
    <property type="match status" value="1"/>
</dbReference>
<dbReference type="CDD" id="cd23807">
    <property type="entry name" value="UEV_UBE2V"/>
    <property type="match status" value="1"/>
</dbReference>
<dbReference type="SUPFAM" id="SSF54495">
    <property type="entry name" value="UBC-like"/>
    <property type="match status" value="1"/>
</dbReference>